<keyword evidence="2" id="KW-0479">Metal-binding</keyword>
<comment type="cofactor">
    <cofactor evidence="1">
        <name>Mn(2+)</name>
        <dbReference type="ChEBI" id="CHEBI:29035"/>
    </cofactor>
</comment>
<keyword evidence="5" id="KW-0620">Polyamine biosynthesis</keyword>
<feature type="compositionally biased region" description="Polar residues" evidence="9">
    <location>
        <begin position="44"/>
        <end position="56"/>
    </location>
</feature>
<evidence type="ECO:0000256" key="4">
    <source>
        <dbReference type="ARBA" id="ARBA00023066"/>
    </source>
</evidence>
<dbReference type="VEuPathDB" id="FungiDB:BTJ68_13331"/>
<evidence type="ECO:0000256" key="2">
    <source>
        <dbReference type="ARBA" id="ARBA00022723"/>
    </source>
</evidence>
<keyword evidence="3 8" id="KW-0378">Hydrolase</keyword>
<dbReference type="CDD" id="cd11592">
    <property type="entry name" value="Agmatinase_PAH"/>
    <property type="match status" value="1"/>
</dbReference>
<dbReference type="PROSITE" id="PS51409">
    <property type="entry name" value="ARGINASE_2"/>
    <property type="match status" value="1"/>
</dbReference>
<dbReference type="PANTHER" id="PTHR11358">
    <property type="entry name" value="ARGINASE/AGMATINASE"/>
    <property type="match status" value="1"/>
</dbReference>
<evidence type="ECO:0000256" key="9">
    <source>
        <dbReference type="SAM" id="MobiDB-lite"/>
    </source>
</evidence>
<name>A0A3M7INY7_HORWE</name>
<dbReference type="InterPro" id="IPR024771">
    <property type="entry name" value="SUZ"/>
</dbReference>
<evidence type="ECO:0000256" key="3">
    <source>
        <dbReference type="ARBA" id="ARBA00022801"/>
    </source>
</evidence>
<comment type="caution">
    <text evidence="11">The sequence shown here is derived from an EMBL/GenBank/DDBJ whole genome shotgun (WGS) entry which is preliminary data.</text>
</comment>
<dbReference type="Pfam" id="PF00491">
    <property type="entry name" value="Arginase"/>
    <property type="match status" value="1"/>
</dbReference>
<feature type="compositionally biased region" description="Basic and acidic residues" evidence="9">
    <location>
        <begin position="32"/>
        <end position="43"/>
    </location>
</feature>
<evidence type="ECO:0000256" key="1">
    <source>
        <dbReference type="ARBA" id="ARBA00001936"/>
    </source>
</evidence>
<dbReference type="SUPFAM" id="SSF52768">
    <property type="entry name" value="Arginase/deacetylase"/>
    <property type="match status" value="1"/>
</dbReference>
<evidence type="ECO:0000256" key="8">
    <source>
        <dbReference type="RuleBase" id="RU003684"/>
    </source>
</evidence>
<proteinExistence type="inferred from homology"/>
<accession>A0A3M7INY7</accession>
<feature type="domain" description="SUZ" evidence="10">
    <location>
        <begin position="107"/>
        <end position="148"/>
    </location>
</feature>
<evidence type="ECO:0000256" key="6">
    <source>
        <dbReference type="ARBA" id="ARBA00023211"/>
    </source>
</evidence>
<dbReference type="VEuPathDB" id="FungiDB:BTJ68_13332"/>
<keyword evidence="4" id="KW-0745">Spermidine biosynthesis</keyword>
<dbReference type="AlphaFoldDB" id="A0A3M7INY7"/>
<evidence type="ECO:0000313" key="12">
    <source>
        <dbReference type="Proteomes" id="UP000281677"/>
    </source>
</evidence>
<dbReference type="PRINTS" id="PR00116">
    <property type="entry name" value="ARGINASE"/>
</dbReference>
<organism evidence="11 12">
    <name type="scientific">Hortaea werneckii</name>
    <name type="common">Black yeast</name>
    <name type="synonym">Cladosporium werneckii</name>
    <dbReference type="NCBI Taxonomy" id="91943"/>
    <lineage>
        <taxon>Eukaryota</taxon>
        <taxon>Fungi</taxon>
        <taxon>Dikarya</taxon>
        <taxon>Ascomycota</taxon>
        <taxon>Pezizomycotina</taxon>
        <taxon>Dothideomycetes</taxon>
        <taxon>Dothideomycetidae</taxon>
        <taxon>Mycosphaerellales</taxon>
        <taxon>Teratosphaeriaceae</taxon>
        <taxon>Hortaea</taxon>
    </lineage>
</organism>
<feature type="compositionally biased region" description="Basic and acidic residues" evidence="9">
    <location>
        <begin position="110"/>
        <end position="144"/>
    </location>
</feature>
<dbReference type="GO" id="GO:0008295">
    <property type="term" value="P:spermidine biosynthetic process"/>
    <property type="evidence" value="ECO:0007669"/>
    <property type="project" value="UniProtKB-KW"/>
</dbReference>
<evidence type="ECO:0000256" key="5">
    <source>
        <dbReference type="ARBA" id="ARBA00023115"/>
    </source>
</evidence>
<dbReference type="Gene3D" id="3.40.800.10">
    <property type="entry name" value="Ureohydrolase domain"/>
    <property type="match status" value="1"/>
</dbReference>
<gene>
    <name evidence="11" type="ORF">D0859_08724</name>
</gene>
<feature type="region of interest" description="Disordered" evidence="9">
    <location>
        <begin position="1"/>
        <end position="233"/>
    </location>
</feature>
<dbReference type="InterPro" id="IPR023696">
    <property type="entry name" value="Ureohydrolase_dom_sf"/>
</dbReference>
<evidence type="ECO:0000259" key="10">
    <source>
        <dbReference type="Pfam" id="PF12752"/>
    </source>
</evidence>
<dbReference type="Pfam" id="PF12752">
    <property type="entry name" value="SUZ"/>
    <property type="match status" value="1"/>
</dbReference>
<sequence length="735" mass="79919">MSNKIPDAWDDDWVNVADSQEAKAPQPAPKLSKSERRQQHNEFQKQLWNSAENPSRNHFLESRGVVPLKQEYKPQVTLLSRKPPPVIAKKDAADGMNGLTLDDGDDSEDEARRKRDADFEERQRKAKVEREEKQRKYAEARERIMGSSVPGTPAVGSRESSQGRNDNRRRGRGGGGPKTSRPTSADQSPKAPGSPAFGPTASTGPGQLYDPEDMGRRISKPGTPNQDGPMTREWPSARLIYQVERVANWLLRNSSVSEDGPDCCSLSQSAANIGFHQAHESHQATVYADEASVALAAKSWGEVTCSGLSRSSTQRFTRRSEAMLEAYEDSPGILKTSLVPGRVWDNRKTCKVYNMISPRFIAGISALAACSSARDITFPPAYGVQAPFGSAVEHDDFGELDVFGGSSGLMSYANLPYVQCLAPDGQNVEKYDIAIVGAPFDTGVTARPGARFGPNGIRAGSRRIAPESAWSMYTGRNSFLEWAKIVDCGDAPLTFLDNTVALKQLTKTHKVISSREANNTEYPAPRIITLGGDHTTTLPALRSTYDHFGAVSVIHFDSHIDTWDPDVLGGGISHYAGVNHGTFLHIAHEEGLVLNSSIHAGIRAPLANKKYDLKHDKACGFNIITARELDRIGTQGVIDKLKERTDGTKVYISVDIDVLDPAYAPATGTAEVGGWTTRELLTILDGLSGMEVVGGDVVEVSPIYDNRGETTQLAAAEVVHSLIDLMVETPVKGKL</sequence>
<protein>
    <recommendedName>
        <fullName evidence="10">SUZ domain-containing protein</fullName>
    </recommendedName>
</protein>
<dbReference type="Proteomes" id="UP000281677">
    <property type="component" value="Unassembled WGS sequence"/>
</dbReference>
<evidence type="ECO:0000256" key="7">
    <source>
        <dbReference type="PROSITE-ProRule" id="PRU00742"/>
    </source>
</evidence>
<dbReference type="PANTHER" id="PTHR11358:SF28">
    <property type="entry name" value="HYPOTHETICAL ARGINASE FAMILY PROTEIN (EUROFUNG)"/>
    <property type="match status" value="1"/>
</dbReference>
<dbReference type="PROSITE" id="PS01053">
    <property type="entry name" value="ARGINASE_1"/>
    <property type="match status" value="1"/>
</dbReference>
<dbReference type="GO" id="GO:0008783">
    <property type="term" value="F:agmatinase activity"/>
    <property type="evidence" value="ECO:0007669"/>
    <property type="project" value="TreeGrafter"/>
</dbReference>
<dbReference type="EMBL" id="QWIT01000259">
    <property type="protein sequence ID" value="RMZ27204.1"/>
    <property type="molecule type" value="Genomic_DNA"/>
</dbReference>
<reference evidence="11 12" key="1">
    <citation type="journal article" date="2018" name="BMC Genomics">
        <title>Genomic evidence for intraspecific hybridization in a clonal and extremely halotolerant yeast.</title>
        <authorList>
            <person name="Gostincar C."/>
            <person name="Stajich J.E."/>
            <person name="Zupancic J."/>
            <person name="Zalar P."/>
            <person name="Gunde-Cimerman N."/>
        </authorList>
    </citation>
    <scope>NUCLEOTIDE SEQUENCE [LARGE SCALE GENOMIC DNA]</scope>
    <source>
        <strain evidence="11 12">EXF-120</strain>
    </source>
</reference>
<dbReference type="InterPro" id="IPR020855">
    <property type="entry name" value="Ureohydrolase_Mn_BS"/>
</dbReference>
<dbReference type="FunFam" id="3.40.800.10:FF:000001">
    <property type="entry name" value="Agmatinase"/>
    <property type="match status" value="1"/>
</dbReference>
<dbReference type="OrthoDB" id="288726at2759"/>
<dbReference type="GO" id="GO:0033389">
    <property type="term" value="P:putrescine biosynthetic process from arginine, via agmatine"/>
    <property type="evidence" value="ECO:0007669"/>
    <property type="project" value="TreeGrafter"/>
</dbReference>
<keyword evidence="6" id="KW-0464">Manganese</keyword>
<dbReference type="InterPro" id="IPR006035">
    <property type="entry name" value="Ureohydrolase"/>
</dbReference>
<evidence type="ECO:0000313" key="11">
    <source>
        <dbReference type="EMBL" id="RMZ27204.1"/>
    </source>
</evidence>
<comment type="similarity">
    <text evidence="7 8">Belongs to the arginase family.</text>
</comment>
<dbReference type="GO" id="GO:0046872">
    <property type="term" value="F:metal ion binding"/>
    <property type="evidence" value="ECO:0007669"/>
    <property type="project" value="UniProtKB-KW"/>
</dbReference>